<keyword evidence="1" id="KW-0472">Membrane</keyword>
<reference evidence="2 3" key="1">
    <citation type="submission" date="2014-05" db="EMBL/GenBank/DDBJ databases">
        <title>Genome Announcement of Sphingobium lucknowense F2.</title>
        <authorList>
            <person name="Lal R."/>
            <person name="Negi V."/>
            <person name="Lata P."/>
            <person name="Sangwan N."/>
            <person name="Gupta S.K."/>
            <person name="Rao D.L.N."/>
            <person name="Das S."/>
        </authorList>
    </citation>
    <scope>NUCLEOTIDE SEQUENCE [LARGE SCALE GENOMIC DNA]</scope>
    <source>
        <strain evidence="2 3">F2</strain>
    </source>
</reference>
<evidence type="ECO:0000313" key="3">
    <source>
        <dbReference type="Proteomes" id="UP000028135"/>
    </source>
</evidence>
<evidence type="ECO:0000313" key="2">
    <source>
        <dbReference type="EMBL" id="KER37263.1"/>
    </source>
</evidence>
<comment type="caution">
    <text evidence="2">The sequence shown here is derived from an EMBL/GenBank/DDBJ whole genome shotgun (WGS) entry which is preliminary data.</text>
</comment>
<name>A0A8E0WTQ4_9SPHN</name>
<dbReference type="Proteomes" id="UP000028135">
    <property type="component" value="Unassembled WGS sequence"/>
</dbReference>
<protein>
    <submittedName>
        <fullName evidence="2">Uncharacterized protein</fullName>
    </submittedName>
</protein>
<organism evidence="2 3">
    <name type="scientific">Sphingobium indicum F2</name>
    <dbReference type="NCBI Taxonomy" id="1450518"/>
    <lineage>
        <taxon>Bacteria</taxon>
        <taxon>Pseudomonadati</taxon>
        <taxon>Pseudomonadota</taxon>
        <taxon>Alphaproteobacteria</taxon>
        <taxon>Sphingomonadales</taxon>
        <taxon>Sphingomonadaceae</taxon>
        <taxon>Sphingobium</taxon>
    </lineage>
</organism>
<keyword evidence="1" id="KW-0812">Transmembrane</keyword>
<gene>
    <name evidence="2" type="ORF">AL00_06205</name>
</gene>
<evidence type="ECO:0000256" key="1">
    <source>
        <dbReference type="SAM" id="Phobius"/>
    </source>
</evidence>
<keyword evidence="1" id="KW-1133">Transmembrane helix</keyword>
<dbReference type="AlphaFoldDB" id="A0A8E0WTQ4"/>
<dbReference type="RefSeq" id="WP_020820831.1">
    <property type="nucleotide sequence ID" value="NZ_JANF02000027.1"/>
</dbReference>
<feature type="transmembrane region" description="Helical" evidence="1">
    <location>
        <begin position="12"/>
        <end position="31"/>
    </location>
</feature>
<dbReference type="EMBL" id="JANF02000027">
    <property type="protein sequence ID" value="KER37263.1"/>
    <property type="molecule type" value="Genomic_DNA"/>
</dbReference>
<proteinExistence type="predicted"/>
<sequence length="96" mass="10082">MDQQTQKLLEDLYTGAVATGLAGISVGILLANRLAESGLITPADIDAIAHGVTAPFEEMPDNPFAQQALAAIQSKLDPELARIREASRRAGKGSQP</sequence>
<accession>A0A8E0WTQ4</accession>